<dbReference type="InterPro" id="IPR043128">
    <property type="entry name" value="Rev_trsase/Diguanyl_cyclase"/>
</dbReference>
<dbReference type="Gene3D" id="3.30.70.270">
    <property type="match status" value="1"/>
</dbReference>
<dbReference type="SUPFAM" id="SSF56672">
    <property type="entry name" value="DNA/RNA polymerases"/>
    <property type="match status" value="1"/>
</dbReference>
<proteinExistence type="predicted"/>
<dbReference type="InterPro" id="IPR032567">
    <property type="entry name" value="RTL1-rel"/>
</dbReference>
<accession>A0A5B6UUG2</accession>
<dbReference type="Gene3D" id="4.10.60.10">
    <property type="entry name" value="Zinc finger, CCHC-type"/>
    <property type="match status" value="1"/>
</dbReference>
<dbReference type="Pfam" id="PF00078">
    <property type="entry name" value="RVT_1"/>
    <property type="match status" value="1"/>
</dbReference>
<evidence type="ECO:0000256" key="2">
    <source>
        <dbReference type="SAM" id="MobiDB-lite"/>
    </source>
</evidence>
<dbReference type="AlphaFoldDB" id="A0A5B6UUG2"/>
<feature type="compositionally biased region" description="Basic and acidic residues" evidence="2">
    <location>
        <begin position="175"/>
        <end position="184"/>
    </location>
</feature>
<dbReference type="GO" id="GO:0008270">
    <property type="term" value="F:zinc ion binding"/>
    <property type="evidence" value="ECO:0007669"/>
    <property type="project" value="UniProtKB-KW"/>
</dbReference>
<evidence type="ECO:0000313" key="4">
    <source>
        <dbReference type="EMBL" id="KAA3461730.1"/>
    </source>
</evidence>
<keyword evidence="1" id="KW-0863">Zinc-finger</keyword>
<dbReference type="GO" id="GO:0003676">
    <property type="term" value="F:nucleic acid binding"/>
    <property type="evidence" value="ECO:0007669"/>
    <property type="project" value="InterPro"/>
</dbReference>
<dbReference type="CDD" id="cd01647">
    <property type="entry name" value="RT_LTR"/>
    <property type="match status" value="1"/>
</dbReference>
<gene>
    <name evidence="4" type="ORF">EPI10_028280</name>
</gene>
<keyword evidence="1" id="KW-0479">Metal-binding</keyword>
<keyword evidence="5" id="KW-1185">Reference proteome</keyword>
<comment type="caution">
    <text evidence="4">The sequence shown here is derived from an EMBL/GenBank/DDBJ whole genome shotgun (WGS) entry which is preliminary data.</text>
</comment>
<dbReference type="Pfam" id="PF08284">
    <property type="entry name" value="RVP_2"/>
    <property type="match status" value="1"/>
</dbReference>
<dbReference type="InterPro" id="IPR001878">
    <property type="entry name" value="Znf_CCHC"/>
</dbReference>
<dbReference type="Proteomes" id="UP000325315">
    <property type="component" value="Unassembled WGS sequence"/>
</dbReference>
<feature type="region of interest" description="Disordered" evidence="2">
    <location>
        <begin position="45"/>
        <end position="64"/>
    </location>
</feature>
<reference evidence="5" key="1">
    <citation type="journal article" date="2019" name="Plant Biotechnol. J.">
        <title>Genome sequencing of the Australian wild diploid species Gossypium australe highlights disease resistance and delayed gland morphogenesis.</title>
        <authorList>
            <person name="Cai Y."/>
            <person name="Cai X."/>
            <person name="Wang Q."/>
            <person name="Wang P."/>
            <person name="Zhang Y."/>
            <person name="Cai C."/>
            <person name="Xu Y."/>
            <person name="Wang K."/>
            <person name="Zhou Z."/>
            <person name="Wang C."/>
            <person name="Geng S."/>
            <person name="Li B."/>
            <person name="Dong Q."/>
            <person name="Hou Y."/>
            <person name="Wang H."/>
            <person name="Ai P."/>
            <person name="Liu Z."/>
            <person name="Yi F."/>
            <person name="Sun M."/>
            <person name="An G."/>
            <person name="Cheng J."/>
            <person name="Zhang Y."/>
            <person name="Shi Q."/>
            <person name="Xie Y."/>
            <person name="Shi X."/>
            <person name="Chang Y."/>
            <person name="Huang F."/>
            <person name="Chen Y."/>
            <person name="Hong S."/>
            <person name="Mi L."/>
            <person name="Sun Q."/>
            <person name="Zhang L."/>
            <person name="Zhou B."/>
            <person name="Peng R."/>
            <person name="Zhang X."/>
            <person name="Liu F."/>
        </authorList>
    </citation>
    <scope>NUCLEOTIDE SEQUENCE [LARGE SCALE GENOMIC DNA]</scope>
    <source>
        <strain evidence="5">cv. PA1801</strain>
    </source>
</reference>
<feature type="region of interest" description="Disordered" evidence="2">
    <location>
        <begin position="146"/>
        <end position="184"/>
    </location>
</feature>
<feature type="compositionally biased region" description="Polar residues" evidence="2">
    <location>
        <begin position="150"/>
        <end position="174"/>
    </location>
</feature>
<evidence type="ECO:0000256" key="1">
    <source>
        <dbReference type="PROSITE-ProRule" id="PRU00047"/>
    </source>
</evidence>
<dbReference type="PROSITE" id="PS50158">
    <property type="entry name" value="ZF_CCHC"/>
    <property type="match status" value="1"/>
</dbReference>
<name>A0A5B6UUG2_9ROSI</name>
<dbReference type="Gene3D" id="3.10.10.10">
    <property type="entry name" value="HIV Type 1 Reverse Transcriptase, subunit A, domain 1"/>
    <property type="match status" value="1"/>
</dbReference>
<feature type="domain" description="CCHC-type" evidence="3">
    <location>
        <begin position="126"/>
        <end position="141"/>
    </location>
</feature>
<dbReference type="Pfam" id="PF00098">
    <property type="entry name" value="zf-CCHC"/>
    <property type="match status" value="1"/>
</dbReference>
<protein>
    <submittedName>
        <fullName evidence="4">Gag-Pol polyprotein</fullName>
    </submittedName>
</protein>
<keyword evidence="1" id="KW-0862">Zinc</keyword>
<dbReference type="PANTHER" id="PTHR15503:SF45">
    <property type="entry name" value="RNA-DIRECTED DNA POLYMERASE HOMOLOG"/>
    <property type="match status" value="1"/>
</dbReference>
<dbReference type="SMART" id="SM00343">
    <property type="entry name" value="ZnF_C2HC"/>
    <property type="match status" value="1"/>
</dbReference>
<dbReference type="InterPro" id="IPR000477">
    <property type="entry name" value="RT_dom"/>
</dbReference>
<dbReference type="InterPro" id="IPR043502">
    <property type="entry name" value="DNA/RNA_pol_sf"/>
</dbReference>
<dbReference type="PANTHER" id="PTHR15503">
    <property type="entry name" value="LDOC1 RELATED"/>
    <property type="match status" value="1"/>
</dbReference>
<sequence length="413" mass="46569">MCKRFKDGLNEDIRLLVGVLELKEFVVLFDRACKVEELSKEKRKAELEARDARKRPMRKSFPSQSKKLRELYARPSASAGYFSRDRGKQYSSFKAQTTSVAMSGRPKCQHCGRRHPNKCRMDVRACFKCGSQDHFIRDCPEMAEKDKIQNARSGNTATRGRPSRNTGNATSSKGVTKDSTVRSEARAPARAYAIRAHEETTSPDVITGTFSLYNANVIALIDPGSTHSYVCMKLVASKSFPRYVRKGCEAYLAYVLNTKVSGLKIESVSVVCEYLDVFPEDLPCLPPIREVEFGIDLIPGTSPISVAPYKMALTELKELKAQLQELTNKGFTRPSFSPWGAPVFFVKKKDGSMRLCIDYRQLNKVTIKNKYPLPRIDDLFDQLKGATVFSKIDLRSGYYQLRVKDSDVLKTAF</sequence>
<evidence type="ECO:0000313" key="5">
    <source>
        <dbReference type="Proteomes" id="UP000325315"/>
    </source>
</evidence>
<evidence type="ECO:0000259" key="3">
    <source>
        <dbReference type="PROSITE" id="PS50158"/>
    </source>
</evidence>
<organism evidence="4 5">
    <name type="scientific">Gossypium australe</name>
    <dbReference type="NCBI Taxonomy" id="47621"/>
    <lineage>
        <taxon>Eukaryota</taxon>
        <taxon>Viridiplantae</taxon>
        <taxon>Streptophyta</taxon>
        <taxon>Embryophyta</taxon>
        <taxon>Tracheophyta</taxon>
        <taxon>Spermatophyta</taxon>
        <taxon>Magnoliopsida</taxon>
        <taxon>eudicotyledons</taxon>
        <taxon>Gunneridae</taxon>
        <taxon>Pentapetalae</taxon>
        <taxon>rosids</taxon>
        <taxon>malvids</taxon>
        <taxon>Malvales</taxon>
        <taxon>Malvaceae</taxon>
        <taxon>Malvoideae</taxon>
        <taxon>Gossypium</taxon>
    </lineage>
</organism>
<dbReference type="EMBL" id="SMMG02000009">
    <property type="protein sequence ID" value="KAA3461730.1"/>
    <property type="molecule type" value="Genomic_DNA"/>
</dbReference>